<reference evidence="3" key="1">
    <citation type="submission" date="2023-06" db="EMBL/GenBank/DDBJ databases">
        <title>Genome-scale phylogeny and comparative genomics of the fungal order Sordariales.</title>
        <authorList>
            <consortium name="Lawrence Berkeley National Laboratory"/>
            <person name="Hensen N."/>
            <person name="Bonometti L."/>
            <person name="Westerberg I."/>
            <person name="Brannstrom I.O."/>
            <person name="Guillou S."/>
            <person name="Cros-Aarteil S."/>
            <person name="Calhoun S."/>
            <person name="Haridas S."/>
            <person name="Kuo A."/>
            <person name="Mondo S."/>
            <person name="Pangilinan J."/>
            <person name="Riley R."/>
            <person name="Labutti K."/>
            <person name="Andreopoulos B."/>
            <person name="Lipzen A."/>
            <person name="Chen C."/>
            <person name="Yanf M."/>
            <person name="Daum C."/>
            <person name="Ng V."/>
            <person name="Clum A."/>
            <person name="Steindorff A."/>
            <person name="Ohm R."/>
            <person name="Martin F."/>
            <person name="Silar P."/>
            <person name="Natvig D."/>
            <person name="Lalanne C."/>
            <person name="Gautier V."/>
            <person name="Ament-Velasquez S.L."/>
            <person name="Kruys A."/>
            <person name="Hutchinson M.I."/>
            <person name="Powell A.J."/>
            <person name="Barry K."/>
            <person name="Miller A.N."/>
            <person name="Grigoriev I.V."/>
            <person name="Debuchy R."/>
            <person name="Gladieux P."/>
            <person name="Thoren M.H."/>
            <person name="Johannesson H."/>
        </authorList>
    </citation>
    <scope>NUCLEOTIDE SEQUENCE</scope>
    <source>
        <strain evidence="3">8032-3</strain>
    </source>
</reference>
<evidence type="ECO:0000313" key="3">
    <source>
        <dbReference type="EMBL" id="KAK1770090.1"/>
    </source>
</evidence>
<evidence type="ECO:0000256" key="1">
    <source>
        <dbReference type="SAM" id="MobiDB-lite"/>
    </source>
</evidence>
<feature type="compositionally biased region" description="Polar residues" evidence="1">
    <location>
        <begin position="263"/>
        <end position="273"/>
    </location>
</feature>
<dbReference type="AlphaFoldDB" id="A0AAJ0C4N3"/>
<evidence type="ECO:0000313" key="4">
    <source>
        <dbReference type="Proteomes" id="UP001244011"/>
    </source>
</evidence>
<dbReference type="EMBL" id="MU839001">
    <property type="protein sequence ID" value="KAK1770090.1"/>
    <property type="molecule type" value="Genomic_DNA"/>
</dbReference>
<evidence type="ECO:0000259" key="2">
    <source>
        <dbReference type="PROSITE" id="PS50011"/>
    </source>
</evidence>
<dbReference type="GO" id="GO:0005524">
    <property type="term" value="F:ATP binding"/>
    <property type="evidence" value="ECO:0007669"/>
    <property type="project" value="InterPro"/>
</dbReference>
<dbReference type="GeneID" id="85312919"/>
<keyword evidence="4" id="KW-1185">Reference proteome</keyword>
<name>A0AAJ0C4N3_9PEZI</name>
<gene>
    <name evidence="3" type="ORF">QBC33DRAFT_556509</name>
</gene>
<dbReference type="PANTHER" id="PTHR23257">
    <property type="entry name" value="SERINE-THREONINE PROTEIN KINASE"/>
    <property type="match status" value="1"/>
</dbReference>
<dbReference type="RefSeq" id="XP_060286303.1">
    <property type="nucleotide sequence ID" value="XM_060429732.1"/>
</dbReference>
<dbReference type="GO" id="GO:0007165">
    <property type="term" value="P:signal transduction"/>
    <property type="evidence" value="ECO:0007669"/>
    <property type="project" value="TreeGrafter"/>
</dbReference>
<protein>
    <submittedName>
        <fullName evidence="3">Kinase-like domain-containing protein</fullName>
    </submittedName>
</protein>
<proteinExistence type="predicted"/>
<feature type="region of interest" description="Disordered" evidence="1">
    <location>
        <begin position="180"/>
        <end position="279"/>
    </location>
</feature>
<dbReference type="Gene3D" id="1.10.510.10">
    <property type="entry name" value="Transferase(Phosphotransferase) domain 1"/>
    <property type="match status" value="1"/>
</dbReference>
<keyword evidence="3" id="KW-0808">Transferase</keyword>
<dbReference type="InterPro" id="IPR011009">
    <property type="entry name" value="Kinase-like_dom_sf"/>
</dbReference>
<dbReference type="GO" id="GO:0005737">
    <property type="term" value="C:cytoplasm"/>
    <property type="evidence" value="ECO:0007669"/>
    <property type="project" value="TreeGrafter"/>
</dbReference>
<comment type="caution">
    <text evidence="3">The sequence shown here is derived from an EMBL/GenBank/DDBJ whole genome shotgun (WGS) entry which is preliminary data.</text>
</comment>
<dbReference type="SUPFAM" id="SSF56112">
    <property type="entry name" value="Protein kinase-like (PK-like)"/>
    <property type="match status" value="1"/>
</dbReference>
<dbReference type="InterPro" id="IPR001245">
    <property type="entry name" value="Ser-Thr/Tyr_kinase_cat_dom"/>
</dbReference>
<sequence length="598" mass="68042">MSSSSQMNDVEWAEERQRITDFMSYYREAKAHLWEPARRQKYWRAKKLPKVGAWPGHRWVNNDLVNANPHPVDFRRIENMPHDWKGSSRTAKLADDAVKKVTPEIEPYGLTFKKLLAWGGLGVAAVFELQDKNGNARRQVVVKADLHAGYPLIHKEKSFFAHLLRARHIAQMVRIRFNKTQVAGSKRKTEQTDAMEEDDKSSPNKRRRLLAGKREPPAPRKLLKLSPSSKKGKEKTDSSSPSSDASGGGASLQTRVFKVPESTPDSSPHTTPHGSKDLSTRQDVLVLELVSRGNLYKWMCKMGSEKKDFSDKVLWRFFECLFKGVVAMAYPPRLYPNFEETGGEGGPMEDERLPKEKDKLGPTLAHFDLDPSNILVGNFNVAGAHGMTPILKITDFGLSRWTDDIKRDKVRMWRSRKMGKYNNGYLAPEQFHEEWDWVNLYPDAEKPKPRIAGNYSWKTNLYHIGLIMWSLITHCNPPRAPYPNEVSTTTVDSAGKKETKWTYGAALLADTFAHVDADLRVMVVNAMMEDPADRPGFEDVARIIREKIDGAWPGESDEDTRRWAREFFETPGVPGPEEPSAVEVRFEQVVASLQKAWI</sequence>
<dbReference type="InterPro" id="IPR000719">
    <property type="entry name" value="Prot_kinase_dom"/>
</dbReference>
<accession>A0AAJ0C4N3</accession>
<dbReference type="GO" id="GO:0004672">
    <property type="term" value="F:protein kinase activity"/>
    <property type="evidence" value="ECO:0007669"/>
    <property type="project" value="InterPro"/>
</dbReference>
<dbReference type="PANTHER" id="PTHR23257:SF963">
    <property type="entry name" value="AT08303P"/>
    <property type="match status" value="1"/>
</dbReference>
<dbReference type="Pfam" id="PF07714">
    <property type="entry name" value="PK_Tyr_Ser-Thr"/>
    <property type="match status" value="1"/>
</dbReference>
<dbReference type="SMART" id="SM00220">
    <property type="entry name" value="S_TKc"/>
    <property type="match status" value="1"/>
</dbReference>
<feature type="domain" description="Protein kinase" evidence="2">
    <location>
        <begin position="127"/>
        <end position="548"/>
    </location>
</feature>
<dbReference type="InterPro" id="IPR050167">
    <property type="entry name" value="Ser_Thr_protein_kinase"/>
</dbReference>
<keyword evidence="3" id="KW-0418">Kinase</keyword>
<dbReference type="PROSITE" id="PS50011">
    <property type="entry name" value="PROTEIN_KINASE_DOM"/>
    <property type="match status" value="1"/>
</dbReference>
<organism evidence="3 4">
    <name type="scientific">Phialemonium atrogriseum</name>
    <dbReference type="NCBI Taxonomy" id="1093897"/>
    <lineage>
        <taxon>Eukaryota</taxon>
        <taxon>Fungi</taxon>
        <taxon>Dikarya</taxon>
        <taxon>Ascomycota</taxon>
        <taxon>Pezizomycotina</taxon>
        <taxon>Sordariomycetes</taxon>
        <taxon>Sordariomycetidae</taxon>
        <taxon>Cephalothecales</taxon>
        <taxon>Cephalothecaceae</taxon>
        <taxon>Phialemonium</taxon>
    </lineage>
</organism>
<dbReference type="Proteomes" id="UP001244011">
    <property type="component" value="Unassembled WGS sequence"/>
</dbReference>